<dbReference type="eggNOG" id="ENOG502ZH3U">
    <property type="taxonomic scope" value="Bacteria"/>
</dbReference>
<reference evidence="2 3" key="1">
    <citation type="journal article" date="2012" name="J. Bacteriol.">
        <title>Genome of Bacillus macauensis ZFHKF-1, a Long-Chain-Forming Bacterium.</title>
        <authorList>
            <person name="Cai L."/>
            <person name="Zhang T."/>
        </authorList>
    </citation>
    <scope>NUCLEOTIDE SEQUENCE [LARGE SCALE GENOMIC DNA]</scope>
    <source>
        <strain evidence="2 3">ZFHKF-1</strain>
    </source>
</reference>
<dbReference type="EMBL" id="AKKV01000020">
    <property type="protein sequence ID" value="EIT86846.1"/>
    <property type="molecule type" value="Genomic_DNA"/>
</dbReference>
<sequence length="157" mass="18299">MISIGIITSVYVVPLGIKVLSVIETQLLKLLFNLVLTYPISKIKGEIMTELIRIGILTILGSQASYFILLILIYNIMMDWYEWGTFPDPRNFFEKTVNFLTALIFGIAYWAGLKVKKRKWYLRPFYLIGYLAMYTILAVIIYKLLNAVLKYIEWNII</sequence>
<keyword evidence="1" id="KW-1133">Transmembrane helix</keyword>
<organism evidence="2 3">
    <name type="scientific">Fictibacillus macauensis ZFHKF-1</name>
    <dbReference type="NCBI Taxonomy" id="1196324"/>
    <lineage>
        <taxon>Bacteria</taxon>
        <taxon>Bacillati</taxon>
        <taxon>Bacillota</taxon>
        <taxon>Bacilli</taxon>
        <taxon>Bacillales</taxon>
        <taxon>Fictibacillaceae</taxon>
        <taxon>Fictibacillus</taxon>
    </lineage>
</organism>
<feature type="transmembrane region" description="Helical" evidence="1">
    <location>
        <begin position="125"/>
        <end position="145"/>
    </location>
</feature>
<keyword evidence="1" id="KW-0812">Transmembrane</keyword>
<dbReference type="AlphaFoldDB" id="I8J4W4"/>
<dbReference type="Proteomes" id="UP000004080">
    <property type="component" value="Unassembled WGS sequence"/>
</dbReference>
<evidence type="ECO:0000313" key="2">
    <source>
        <dbReference type="EMBL" id="EIT86846.1"/>
    </source>
</evidence>
<proteinExistence type="predicted"/>
<feature type="transmembrane region" description="Helical" evidence="1">
    <location>
        <begin position="51"/>
        <end position="76"/>
    </location>
</feature>
<keyword evidence="1" id="KW-0472">Membrane</keyword>
<accession>I8J4W4</accession>
<feature type="transmembrane region" description="Helical" evidence="1">
    <location>
        <begin position="96"/>
        <end position="113"/>
    </location>
</feature>
<name>I8J4W4_9BACL</name>
<comment type="caution">
    <text evidence="2">The sequence shown here is derived from an EMBL/GenBank/DDBJ whole genome shotgun (WGS) entry which is preliminary data.</text>
</comment>
<dbReference type="PATRIC" id="fig|1196324.3.peg.957"/>
<gene>
    <name evidence="2" type="ORF">A374_04709</name>
</gene>
<keyword evidence="3" id="KW-1185">Reference proteome</keyword>
<evidence type="ECO:0000313" key="3">
    <source>
        <dbReference type="Proteomes" id="UP000004080"/>
    </source>
</evidence>
<evidence type="ECO:0000256" key="1">
    <source>
        <dbReference type="SAM" id="Phobius"/>
    </source>
</evidence>
<protein>
    <submittedName>
        <fullName evidence="2">Uncharacterized protein</fullName>
    </submittedName>
</protein>